<name>A0A814W9X1_9BILA</name>
<organism evidence="2 4">
    <name type="scientific">Rotaria sordida</name>
    <dbReference type="NCBI Taxonomy" id="392033"/>
    <lineage>
        <taxon>Eukaryota</taxon>
        <taxon>Metazoa</taxon>
        <taxon>Spiralia</taxon>
        <taxon>Gnathifera</taxon>
        <taxon>Rotifera</taxon>
        <taxon>Eurotatoria</taxon>
        <taxon>Bdelloidea</taxon>
        <taxon>Philodinida</taxon>
        <taxon>Philodinidae</taxon>
        <taxon>Rotaria</taxon>
    </lineage>
</organism>
<proteinExistence type="predicted"/>
<protein>
    <submittedName>
        <fullName evidence="2">Uncharacterized protein</fullName>
    </submittedName>
</protein>
<feature type="region of interest" description="Disordered" evidence="1">
    <location>
        <begin position="250"/>
        <end position="269"/>
    </location>
</feature>
<reference evidence="2" key="1">
    <citation type="submission" date="2021-02" db="EMBL/GenBank/DDBJ databases">
        <authorList>
            <person name="Nowell W R."/>
        </authorList>
    </citation>
    <scope>NUCLEOTIDE SEQUENCE</scope>
</reference>
<dbReference type="EMBL" id="CAJNOT010001449">
    <property type="protein sequence ID" value="CAF1201209.1"/>
    <property type="molecule type" value="Genomic_DNA"/>
</dbReference>
<gene>
    <name evidence="3" type="ORF">JBS370_LOCUS10247</name>
    <name evidence="2" type="ORF">ZHD862_LOCUS22853</name>
</gene>
<dbReference type="Proteomes" id="UP000663836">
    <property type="component" value="Unassembled WGS sequence"/>
</dbReference>
<dbReference type="AlphaFoldDB" id="A0A814W9X1"/>
<evidence type="ECO:0000313" key="2">
    <source>
        <dbReference type="EMBL" id="CAF1201209.1"/>
    </source>
</evidence>
<sequence>MSLRRSYSKESRSRYARSSSFSNDHSSSSYHHRPLSFRLIERDRSLPPLGFDCNDDQYSFERRSKQVRDDFQRRSKKFRDDFERRLRCRFDDDDFGRRLRCPFNDDDFDRRFRLGFHDDFDRRLRCGFHDSVFDDPFFKSNIGNSSLGFGRNIPINYQTNNNSISTGRRIPIQYRPSPMTNRHEKVCKQINVNNDGTSNAFQRNNDYFDRRENRFSTSDWTPTQESPTRKRATMTLVVRPPRIQYSDASYQQRTMSTPTYTSSNITNYY</sequence>
<evidence type="ECO:0000256" key="1">
    <source>
        <dbReference type="SAM" id="MobiDB-lite"/>
    </source>
</evidence>
<evidence type="ECO:0000313" key="4">
    <source>
        <dbReference type="Proteomes" id="UP000663864"/>
    </source>
</evidence>
<dbReference type="EMBL" id="CAJOBD010000733">
    <property type="protein sequence ID" value="CAF3712485.1"/>
    <property type="molecule type" value="Genomic_DNA"/>
</dbReference>
<accession>A0A814W9X1</accession>
<comment type="caution">
    <text evidence="2">The sequence shown here is derived from an EMBL/GenBank/DDBJ whole genome shotgun (WGS) entry which is preliminary data.</text>
</comment>
<dbReference type="Proteomes" id="UP000663864">
    <property type="component" value="Unassembled WGS sequence"/>
</dbReference>
<evidence type="ECO:0000313" key="3">
    <source>
        <dbReference type="EMBL" id="CAF3712485.1"/>
    </source>
</evidence>